<proteinExistence type="predicted"/>
<feature type="compositionally biased region" description="Basic and acidic residues" evidence="1">
    <location>
        <begin position="81"/>
        <end position="90"/>
    </location>
</feature>
<dbReference type="AlphaFoldDB" id="A0ABD6EAM1"/>
<feature type="compositionally biased region" description="Polar residues" evidence="1">
    <location>
        <begin position="180"/>
        <end position="208"/>
    </location>
</feature>
<accession>A0ABD6EAM1</accession>
<feature type="region of interest" description="Disordered" evidence="1">
    <location>
        <begin position="68"/>
        <end position="90"/>
    </location>
</feature>
<feature type="region of interest" description="Disordered" evidence="1">
    <location>
        <begin position="158"/>
        <end position="209"/>
    </location>
</feature>
<evidence type="ECO:0000313" key="3">
    <source>
        <dbReference type="EMBL" id="MFH4973522.1"/>
    </source>
</evidence>
<organism evidence="3 4">
    <name type="scientific">Gnathostoma spinigerum</name>
    <dbReference type="NCBI Taxonomy" id="75299"/>
    <lineage>
        <taxon>Eukaryota</taxon>
        <taxon>Metazoa</taxon>
        <taxon>Ecdysozoa</taxon>
        <taxon>Nematoda</taxon>
        <taxon>Chromadorea</taxon>
        <taxon>Rhabditida</taxon>
        <taxon>Spirurina</taxon>
        <taxon>Gnathostomatomorpha</taxon>
        <taxon>Gnathostomatoidea</taxon>
        <taxon>Gnathostomatidae</taxon>
        <taxon>Gnathostoma</taxon>
    </lineage>
</organism>
<comment type="caution">
    <text evidence="3">The sequence shown here is derived from an EMBL/GenBank/DDBJ whole genome shotgun (WGS) entry which is preliminary data.</text>
</comment>
<dbReference type="Proteomes" id="UP001608902">
    <property type="component" value="Unassembled WGS sequence"/>
</dbReference>
<feature type="chain" id="PRO_5044777165" evidence="2">
    <location>
        <begin position="22"/>
        <end position="349"/>
    </location>
</feature>
<gene>
    <name evidence="3" type="ORF">AB6A40_000231</name>
</gene>
<evidence type="ECO:0000256" key="1">
    <source>
        <dbReference type="SAM" id="MobiDB-lite"/>
    </source>
</evidence>
<evidence type="ECO:0000313" key="4">
    <source>
        <dbReference type="Proteomes" id="UP001608902"/>
    </source>
</evidence>
<keyword evidence="4" id="KW-1185">Reference proteome</keyword>
<feature type="region of interest" description="Disordered" evidence="1">
    <location>
        <begin position="249"/>
        <end position="278"/>
    </location>
</feature>
<name>A0ABD6EAM1_9BILA</name>
<sequence>MLSSAIRSVALILSIAVICDTKRWSGEIYDYESSEERNRPQTSVDYHREPFMNDDMLLRTFFGRNSFPSRQSRHRLQNPNRDGRKSPDVRDLLKAADEGLRERDLRLVQIRYIIPEYVLLRLMERERLAHQITRLRQNNTKINDVDERDLDVKRTIANRPGKQRDEYDADPFQENEGKLSRQNRTVEQSVSTSVIPRASSQGPLSGSGRNDYYIFAQRTPQRKLYIPESDEVLKELERLDDALQGYHYPLNDMSGETDKGVRSQKSNSNELKPFRDRSSVETDELVRVKGHLKPSQYEYEEISGRPFNNNYHHETNVYDSRDGSVKYPFYEDGSPGKQRWYQMFGGDEE</sequence>
<feature type="signal peptide" evidence="2">
    <location>
        <begin position="1"/>
        <end position="21"/>
    </location>
</feature>
<evidence type="ECO:0000256" key="2">
    <source>
        <dbReference type="SAM" id="SignalP"/>
    </source>
</evidence>
<protein>
    <submittedName>
        <fullName evidence="3">Uncharacterized protein</fullName>
    </submittedName>
</protein>
<keyword evidence="2" id="KW-0732">Signal</keyword>
<dbReference type="EMBL" id="JBGFUD010000058">
    <property type="protein sequence ID" value="MFH4973522.1"/>
    <property type="molecule type" value="Genomic_DNA"/>
</dbReference>
<reference evidence="3 4" key="1">
    <citation type="submission" date="2024-08" db="EMBL/GenBank/DDBJ databases">
        <title>Gnathostoma spinigerum genome.</title>
        <authorList>
            <person name="Gonzalez-Bertolin B."/>
            <person name="Monzon S."/>
            <person name="Zaballos A."/>
            <person name="Jimenez P."/>
            <person name="Dekumyoy P."/>
            <person name="Varona S."/>
            <person name="Cuesta I."/>
            <person name="Sumanam S."/>
            <person name="Adisakwattana P."/>
            <person name="Gasser R.B."/>
            <person name="Hernandez-Gonzalez A."/>
            <person name="Young N.D."/>
            <person name="Perteguer M.J."/>
        </authorList>
    </citation>
    <scope>NUCLEOTIDE SEQUENCE [LARGE SCALE GENOMIC DNA]</scope>
    <source>
        <strain evidence="3">AL3</strain>
        <tissue evidence="3">Liver</tissue>
    </source>
</reference>